<dbReference type="EMBL" id="JBHSNZ010000015">
    <property type="protein sequence ID" value="MFC5810258.1"/>
    <property type="molecule type" value="Genomic_DNA"/>
</dbReference>
<dbReference type="SUPFAM" id="SSF56281">
    <property type="entry name" value="Metallo-hydrolase/oxidoreductase"/>
    <property type="match status" value="1"/>
</dbReference>
<evidence type="ECO:0000313" key="2">
    <source>
        <dbReference type="EMBL" id="MFC5810258.1"/>
    </source>
</evidence>
<keyword evidence="3" id="KW-1185">Reference proteome</keyword>
<accession>A0ABW1BC11</accession>
<evidence type="ECO:0000259" key="1">
    <source>
        <dbReference type="SMART" id="SM00849"/>
    </source>
</evidence>
<dbReference type="SMART" id="SM00849">
    <property type="entry name" value="Lactamase_B"/>
    <property type="match status" value="1"/>
</dbReference>
<feature type="domain" description="Metallo-beta-lactamase" evidence="1">
    <location>
        <begin position="29"/>
        <end position="212"/>
    </location>
</feature>
<proteinExistence type="predicted"/>
<reference evidence="3" key="1">
    <citation type="journal article" date="2019" name="Int. J. Syst. Evol. Microbiol.">
        <title>The Global Catalogue of Microorganisms (GCM) 10K type strain sequencing project: providing services to taxonomists for standard genome sequencing and annotation.</title>
        <authorList>
            <consortium name="The Broad Institute Genomics Platform"/>
            <consortium name="The Broad Institute Genome Sequencing Center for Infectious Disease"/>
            <person name="Wu L."/>
            <person name="Ma J."/>
        </authorList>
    </citation>
    <scope>NUCLEOTIDE SEQUENCE [LARGE SCALE GENOMIC DNA]</scope>
    <source>
        <strain evidence="3">JCM 9918</strain>
    </source>
</reference>
<dbReference type="InterPro" id="IPR050855">
    <property type="entry name" value="NDM-1-like"/>
</dbReference>
<dbReference type="RefSeq" id="WP_272171753.1">
    <property type="nucleotide sequence ID" value="NZ_JAQOSL010000036.1"/>
</dbReference>
<organism evidence="2 3">
    <name type="scientific">Streptomyces heilongjiangensis</name>
    <dbReference type="NCBI Taxonomy" id="945052"/>
    <lineage>
        <taxon>Bacteria</taxon>
        <taxon>Bacillati</taxon>
        <taxon>Actinomycetota</taxon>
        <taxon>Actinomycetes</taxon>
        <taxon>Kitasatosporales</taxon>
        <taxon>Streptomycetaceae</taxon>
        <taxon>Streptomyces</taxon>
    </lineage>
</organism>
<dbReference type="PANTHER" id="PTHR42951">
    <property type="entry name" value="METALLO-BETA-LACTAMASE DOMAIN-CONTAINING"/>
    <property type="match status" value="1"/>
</dbReference>
<dbReference type="InterPro" id="IPR036866">
    <property type="entry name" value="RibonucZ/Hydroxyglut_hydro"/>
</dbReference>
<sequence length="308" mass="33086">MTTRIEDATLHEVAPAVFAYVQPDGGWFINNTGFIVGDEHVLVVDTTATEARTLAFRDTINATSALPVKGLVNTHWHTDHTNGNYLFPDATVVTHSRAREPMLEHVPTVPDPTGPFPDVVWGDLRPTRPTVTIDGSLTWWANGLGVEIRAMPTPAHTTGDLVVWIDEHGVLFAGDLAFNGSTPLVSAGSISGSLEVLSTLIGWQPDVVVPGHGELCGTEVFEVGIAYLEFVLELARVGRKRGLTPLAIALANPGHPFAHLTDGERLVANLHRAFAELDGAAPGQEIDLIATRRDMMVLNGGRPLTCHA</sequence>
<dbReference type="PANTHER" id="PTHR42951:SF4">
    <property type="entry name" value="ACYL-COENZYME A THIOESTERASE MBLAC2"/>
    <property type="match status" value="1"/>
</dbReference>
<evidence type="ECO:0000313" key="3">
    <source>
        <dbReference type="Proteomes" id="UP001596112"/>
    </source>
</evidence>
<dbReference type="Gene3D" id="3.60.15.10">
    <property type="entry name" value="Ribonuclease Z/Hydroxyacylglutathione hydrolase-like"/>
    <property type="match status" value="1"/>
</dbReference>
<protein>
    <submittedName>
        <fullName evidence="2">MBL fold metallo-hydrolase</fullName>
    </submittedName>
</protein>
<dbReference type="Proteomes" id="UP001596112">
    <property type="component" value="Unassembled WGS sequence"/>
</dbReference>
<name>A0ABW1BC11_9ACTN</name>
<dbReference type="InterPro" id="IPR001279">
    <property type="entry name" value="Metallo-B-lactamas"/>
</dbReference>
<dbReference type="Pfam" id="PF00753">
    <property type="entry name" value="Lactamase_B"/>
    <property type="match status" value="1"/>
</dbReference>
<comment type="caution">
    <text evidence="2">The sequence shown here is derived from an EMBL/GenBank/DDBJ whole genome shotgun (WGS) entry which is preliminary data.</text>
</comment>
<gene>
    <name evidence="2" type="ORF">ACFQGO_22620</name>
</gene>
<dbReference type="CDD" id="cd16282">
    <property type="entry name" value="metallo-hydrolase-like_MBL-fold"/>
    <property type="match status" value="1"/>
</dbReference>